<dbReference type="InParanoid" id="A0A1C7MVN4"/>
<dbReference type="PANTHER" id="PTHR10492">
    <property type="match status" value="1"/>
</dbReference>
<dbReference type="STRING" id="101091.A0A1C7MVN4"/>
<comment type="caution">
    <text evidence="1">The sequence shown here is derived from an EMBL/GenBank/DDBJ whole genome shotgun (WGS) entry which is preliminary data.</text>
</comment>
<reference evidence="1 2" key="1">
    <citation type="submission" date="2016-03" db="EMBL/GenBank/DDBJ databases">
        <title>Choanephora cucurbitarum.</title>
        <authorList>
            <person name="Min B."/>
            <person name="Park H."/>
            <person name="Park J.-H."/>
            <person name="Shin H.-D."/>
            <person name="Choi I.-G."/>
        </authorList>
    </citation>
    <scope>NUCLEOTIDE SEQUENCE [LARGE SCALE GENOMIC DNA]</scope>
    <source>
        <strain evidence="1 2">KUS-F28377</strain>
    </source>
</reference>
<gene>
    <name evidence="1" type="ORF">A0J61_11030</name>
</gene>
<accession>A0A1C7MVN4</accession>
<evidence type="ECO:0000313" key="1">
    <source>
        <dbReference type="EMBL" id="OBZ80921.1"/>
    </source>
</evidence>
<name>A0A1C7MVN4_9FUNG</name>
<organism evidence="1 2">
    <name type="scientific">Choanephora cucurbitarum</name>
    <dbReference type="NCBI Taxonomy" id="101091"/>
    <lineage>
        <taxon>Eukaryota</taxon>
        <taxon>Fungi</taxon>
        <taxon>Fungi incertae sedis</taxon>
        <taxon>Mucoromycota</taxon>
        <taxon>Mucoromycotina</taxon>
        <taxon>Mucoromycetes</taxon>
        <taxon>Mucorales</taxon>
        <taxon>Mucorineae</taxon>
        <taxon>Choanephoraceae</taxon>
        <taxon>Choanephoroideae</taxon>
        <taxon>Choanephora</taxon>
    </lineage>
</organism>
<dbReference type="EMBL" id="LUGH01001603">
    <property type="protein sequence ID" value="OBZ80921.1"/>
    <property type="molecule type" value="Genomic_DNA"/>
</dbReference>
<dbReference type="OrthoDB" id="2285856at2759"/>
<dbReference type="PANTHER" id="PTHR10492:SF57">
    <property type="entry name" value="ATP-DEPENDENT DNA HELICASE"/>
    <property type="match status" value="1"/>
</dbReference>
<dbReference type="AlphaFoldDB" id="A0A1C7MVN4"/>
<proteinExistence type="predicted"/>
<dbReference type="Proteomes" id="UP000093000">
    <property type="component" value="Unassembled WGS sequence"/>
</dbReference>
<sequence length="99" mass="11551">MLLYHVRGATSFDHLRTVNGICYSSFREATYALNLLNDDSEWITCPEEASHYKNAGSLRNLFAIILVFNNLSDPFQLWDKFSKDFSEDFLHKNAYYCLI</sequence>
<protein>
    <submittedName>
        <fullName evidence="1">Uncharacterized protein</fullName>
    </submittedName>
</protein>
<evidence type="ECO:0000313" key="2">
    <source>
        <dbReference type="Proteomes" id="UP000093000"/>
    </source>
</evidence>
<keyword evidence="2" id="KW-1185">Reference proteome</keyword>